<name>A0A1Q9BTH5_SYMMI</name>
<dbReference type="Proteomes" id="UP000186817">
    <property type="component" value="Unassembled WGS sequence"/>
</dbReference>
<accession>A0A1Q9BTH5</accession>
<keyword evidence="2" id="KW-1185">Reference proteome</keyword>
<feature type="non-terminal residue" evidence="1">
    <location>
        <position position="39"/>
    </location>
</feature>
<comment type="caution">
    <text evidence="1">The sequence shown here is derived from an EMBL/GenBank/DDBJ whole genome shotgun (WGS) entry which is preliminary data.</text>
</comment>
<reference evidence="1 2" key="1">
    <citation type="submission" date="2016-02" db="EMBL/GenBank/DDBJ databases">
        <title>Genome analysis of coral dinoflagellate symbionts highlights evolutionary adaptations to a symbiotic lifestyle.</title>
        <authorList>
            <person name="Aranda M."/>
            <person name="Li Y."/>
            <person name="Liew Y.J."/>
            <person name="Baumgarten S."/>
            <person name="Simakov O."/>
            <person name="Wilson M."/>
            <person name="Piel J."/>
            <person name="Ashoor H."/>
            <person name="Bougouffa S."/>
            <person name="Bajic V.B."/>
            <person name="Ryu T."/>
            <person name="Ravasi T."/>
            <person name="Bayer T."/>
            <person name="Micklem G."/>
            <person name="Kim H."/>
            <person name="Bhak J."/>
            <person name="Lajeunesse T.C."/>
            <person name="Voolstra C.R."/>
        </authorList>
    </citation>
    <scope>NUCLEOTIDE SEQUENCE [LARGE SCALE GENOMIC DNA]</scope>
    <source>
        <strain evidence="1 2">CCMP2467</strain>
    </source>
</reference>
<evidence type="ECO:0000313" key="1">
    <source>
        <dbReference type="EMBL" id="OLP73975.1"/>
    </source>
</evidence>
<evidence type="ECO:0000313" key="2">
    <source>
        <dbReference type="Proteomes" id="UP000186817"/>
    </source>
</evidence>
<dbReference type="AlphaFoldDB" id="A0A1Q9BTH5"/>
<organism evidence="1 2">
    <name type="scientific">Symbiodinium microadriaticum</name>
    <name type="common">Dinoflagellate</name>
    <name type="synonym">Zooxanthella microadriatica</name>
    <dbReference type="NCBI Taxonomy" id="2951"/>
    <lineage>
        <taxon>Eukaryota</taxon>
        <taxon>Sar</taxon>
        <taxon>Alveolata</taxon>
        <taxon>Dinophyceae</taxon>
        <taxon>Suessiales</taxon>
        <taxon>Symbiodiniaceae</taxon>
        <taxon>Symbiodinium</taxon>
    </lineage>
</organism>
<feature type="non-terminal residue" evidence="1">
    <location>
        <position position="1"/>
    </location>
</feature>
<proteinExistence type="predicted"/>
<sequence>IWGCRDDLSALAGKATELRLWLWEPPHLCPSPFVPITWL</sequence>
<dbReference type="EMBL" id="LSRX01004445">
    <property type="protein sequence ID" value="OLP73975.1"/>
    <property type="molecule type" value="Genomic_DNA"/>
</dbReference>
<protein>
    <submittedName>
        <fullName evidence="1">Uncharacterized protein</fullName>
    </submittedName>
</protein>
<gene>
    <name evidence="1" type="ORF">AK812_SmicGene46623</name>
</gene>